<evidence type="ECO:0000256" key="2">
    <source>
        <dbReference type="ARBA" id="ARBA00006739"/>
    </source>
</evidence>
<dbReference type="SUPFAM" id="SSF53448">
    <property type="entry name" value="Nucleotide-diphospho-sugar transferases"/>
    <property type="match status" value="1"/>
</dbReference>
<keyword evidence="3" id="KW-0328">Glycosyltransferase</keyword>
<organism evidence="6 7">
    <name type="scientific">Micromonospora rosaria</name>
    <dbReference type="NCBI Taxonomy" id="47874"/>
    <lineage>
        <taxon>Bacteria</taxon>
        <taxon>Bacillati</taxon>
        <taxon>Actinomycetota</taxon>
        <taxon>Actinomycetes</taxon>
        <taxon>Micromonosporales</taxon>
        <taxon>Micromonosporaceae</taxon>
        <taxon>Micromonospora</taxon>
    </lineage>
</organism>
<proteinExistence type="inferred from homology"/>
<evidence type="ECO:0000256" key="4">
    <source>
        <dbReference type="ARBA" id="ARBA00022679"/>
    </source>
</evidence>
<evidence type="ECO:0000256" key="3">
    <source>
        <dbReference type="ARBA" id="ARBA00022676"/>
    </source>
</evidence>
<dbReference type="Pfam" id="PF00535">
    <property type="entry name" value="Glycos_transf_2"/>
    <property type="match status" value="1"/>
</dbReference>
<feature type="domain" description="Glycosyltransferase 2-like" evidence="5">
    <location>
        <begin position="7"/>
        <end position="131"/>
    </location>
</feature>
<dbReference type="Gene3D" id="3.90.550.10">
    <property type="entry name" value="Spore Coat Polysaccharide Biosynthesis Protein SpsA, Chain A"/>
    <property type="match status" value="1"/>
</dbReference>
<name>A0A136PXE4_9ACTN</name>
<comment type="similarity">
    <text evidence="2">Belongs to the glycosyltransferase 2 family.</text>
</comment>
<keyword evidence="4" id="KW-0808">Transferase</keyword>
<comment type="pathway">
    <text evidence="1">Cell wall biogenesis; cell wall polysaccharide biosynthesis.</text>
</comment>
<evidence type="ECO:0000259" key="5">
    <source>
        <dbReference type="Pfam" id="PF00535"/>
    </source>
</evidence>
<dbReference type="InterPro" id="IPR029044">
    <property type="entry name" value="Nucleotide-diphossugar_trans"/>
</dbReference>
<evidence type="ECO:0000313" key="7">
    <source>
        <dbReference type="Proteomes" id="UP000070620"/>
    </source>
</evidence>
<dbReference type="AlphaFoldDB" id="A0A136PXE4"/>
<dbReference type="InterPro" id="IPR001173">
    <property type="entry name" value="Glyco_trans_2-like"/>
</dbReference>
<dbReference type="PANTHER" id="PTHR43179:SF12">
    <property type="entry name" value="GALACTOFURANOSYLTRANSFERASE GLFT2"/>
    <property type="match status" value="1"/>
</dbReference>
<dbReference type="OrthoDB" id="4120491at2"/>
<protein>
    <recommendedName>
        <fullName evidence="5">Glycosyltransferase 2-like domain-containing protein</fullName>
    </recommendedName>
</protein>
<dbReference type="EMBL" id="LRQV01000009">
    <property type="protein sequence ID" value="KXK63141.1"/>
    <property type="molecule type" value="Genomic_DNA"/>
</dbReference>
<dbReference type="PANTHER" id="PTHR43179">
    <property type="entry name" value="RHAMNOSYLTRANSFERASE WBBL"/>
    <property type="match status" value="1"/>
</dbReference>
<gene>
    <name evidence="6" type="ORF">AWW66_04835</name>
</gene>
<comment type="caution">
    <text evidence="6">The sequence shown here is derived from an EMBL/GenBank/DDBJ whole genome shotgun (WGS) entry which is preliminary data.</text>
</comment>
<dbReference type="CDD" id="cd00761">
    <property type="entry name" value="Glyco_tranf_GTA_type"/>
    <property type="match status" value="1"/>
</dbReference>
<dbReference type="GO" id="GO:0016757">
    <property type="term" value="F:glycosyltransferase activity"/>
    <property type="evidence" value="ECO:0007669"/>
    <property type="project" value="UniProtKB-KW"/>
</dbReference>
<evidence type="ECO:0000256" key="1">
    <source>
        <dbReference type="ARBA" id="ARBA00004776"/>
    </source>
</evidence>
<sequence length="392" mass="43749">MNELKCSVVIPYRQRLRNVGIALASLAEQTMDRTEFEVVVGALEHCPEYAAAARAHADRLNLVTVMRDGEWNPSRARNLALRHATGRVVVLLDADMAAPATFLEHLYQRYFAHGQRVCVVGQMAGYDEIMEKDLGAVEVPPWAHYRDVLAGLDPDGEPPLDRRWTGRYAPATVRFPWAFARTAVMALPRSLVTEHGLWFDEGFRGWGAEDQEWAFRIHRTGTPILMSRDVFALHVPHPRDARAEERSAQANRRYYIGKWPRLDLEMAYAYGWFETAERYDDLRRQVAEAAGDGRTLGVVRGPADGRTLLVVGAALDATAHTPVPEVAALFDPGARLRALPLVGVGLPDDDGSVDECRLLPAVRRLDPVHRETIRREAERVAVDVVEVAPAVA</sequence>
<accession>A0A136PXE4</accession>
<keyword evidence="7" id="KW-1185">Reference proteome</keyword>
<evidence type="ECO:0000313" key="6">
    <source>
        <dbReference type="EMBL" id="KXK63141.1"/>
    </source>
</evidence>
<reference evidence="6 7" key="1">
    <citation type="submission" date="2016-01" db="EMBL/GenBank/DDBJ databases">
        <title>Whole genome sequence and analysis of Micromonospora rosaria DSM 803, which can produce antibacterial substance rosamicin.</title>
        <authorList>
            <person name="Yang H."/>
            <person name="He X."/>
            <person name="Zhu D."/>
        </authorList>
    </citation>
    <scope>NUCLEOTIDE SEQUENCE [LARGE SCALE GENOMIC DNA]</scope>
    <source>
        <strain evidence="6 7">DSM 803</strain>
    </source>
</reference>
<dbReference type="Proteomes" id="UP000070620">
    <property type="component" value="Unassembled WGS sequence"/>
</dbReference>
<dbReference type="RefSeq" id="WP_067360356.1">
    <property type="nucleotide sequence ID" value="NZ_LRQV01000009.1"/>
</dbReference>